<dbReference type="Gene3D" id="3.30.565.10">
    <property type="entry name" value="Histidine kinase-like ATPase, C-terminal domain"/>
    <property type="match status" value="1"/>
</dbReference>
<evidence type="ECO:0000259" key="7">
    <source>
        <dbReference type="PROSITE" id="PS50109"/>
    </source>
</evidence>
<accession>A0A951PEX6</accession>
<dbReference type="Pfam" id="PF14361">
    <property type="entry name" value="RsbRD_N"/>
    <property type="match status" value="1"/>
</dbReference>
<dbReference type="PROSITE" id="PS50109">
    <property type="entry name" value="HIS_KIN"/>
    <property type="match status" value="1"/>
</dbReference>
<evidence type="ECO:0000256" key="5">
    <source>
        <dbReference type="ARBA" id="ARBA00022777"/>
    </source>
</evidence>
<keyword evidence="3" id="KW-0597">Phosphoprotein</keyword>
<dbReference type="SUPFAM" id="SSF47384">
    <property type="entry name" value="Homodimeric domain of signal transducing histidine kinase"/>
    <property type="match status" value="1"/>
</dbReference>
<dbReference type="Pfam" id="PF02518">
    <property type="entry name" value="HATPase_c"/>
    <property type="match status" value="1"/>
</dbReference>
<evidence type="ECO:0000256" key="6">
    <source>
        <dbReference type="ARBA" id="ARBA00023012"/>
    </source>
</evidence>
<dbReference type="Proteomes" id="UP000707356">
    <property type="component" value="Unassembled WGS sequence"/>
</dbReference>
<evidence type="ECO:0000313" key="8">
    <source>
        <dbReference type="EMBL" id="MBW4467154.1"/>
    </source>
</evidence>
<dbReference type="SMART" id="SM00387">
    <property type="entry name" value="HATPase_c"/>
    <property type="match status" value="1"/>
</dbReference>
<gene>
    <name evidence="8" type="ORF">KME07_17145</name>
</gene>
<dbReference type="SUPFAM" id="SSF55874">
    <property type="entry name" value="ATPase domain of HSP90 chaperone/DNA topoisomerase II/histidine kinase"/>
    <property type="match status" value="1"/>
</dbReference>
<evidence type="ECO:0000256" key="3">
    <source>
        <dbReference type="ARBA" id="ARBA00022553"/>
    </source>
</evidence>
<dbReference type="InterPro" id="IPR004358">
    <property type="entry name" value="Sig_transdc_His_kin-like_C"/>
</dbReference>
<dbReference type="PANTHER" id="PTHR43711">
    <property type="entry name" value="TWO-COMPONENT HISTIDINE KINASE"/>
    <property type="match status" value="1"/>
</dbReference>
<dbReference type="Pfam" id="PF00512">
    <property type="entry name" value="HisKA"/>
    <property type="match status" value="1"/>
</dbReference>
<organism evidence="8 9">
    <name type="scientific">Pegethrix bostrychoides GSE-TBD4-15B</name>
    <dbReference type="NCBI Taxonomy" id="2839662"/>
    <lineage>
        <taxon>Bacteria</taxon>
        <taxon>Bacillati</taxon>
        <taxon>Cyanobacteriota</taxon>
        <taxon>Cyanophyceae</taxon>
        <taxon>Oculatellales</taxon>
        <taxon>Oculatellaceae</taxon>
        <taxon>Pegethrix</taxon>
    </lineage>
</organism>
<dbReference type="Gene3D" id="1.10.287.130">
    <property type="match status" value="1"/>
</dbReference>
<dbReference type="SMART" id="SM00388">
    <property type="entry name" value="HisKA"/>
    <property type="match status" value="1"/>
</dbReference>
<dbReference type="InterPro" id="IPR050736">
    <property type="entry name" value="Sensor_HK_Regulatory"/>
</dbReference>
<protein>
    <recommendedName>
        <fullName evidence="2">histidine kinase</fullName>
        <ecNumber evidence="2">2.7.13.3</ecNumber>
    </recommendedName>
</protein>
<proteinExistence type="predicted"/>
<dbReference type="InterPro" id="IPR036097">
    <property type="entry name" value="HisK_dim/P_sf"/>
</dbReference>
<dbReference type="GO" id="GO:0000155">
    <property type="term" value="F:phosphorelay sensor kinase activity"/>
    <property type="evidence" value="ECO:0007669"/>
    <property type="project" value="InterPro"/>
</dbReference>
<evidence type="ECO:0000256" key="2">
    <source>
        <dbReference type="ARBA" id="ARBA00012438"/>
    </source>
</evidence>
<reference evidence="8" key="1">
    <citation type="submission" date="2021-05" db="EMBL/GenBank/DDBJ databases">
        <authorList>
            <person name="Pietrasiak N."/>
            <person name="Ward R."/>
            <person name="Stajich J.E."/>
            <person name="Kurbessoian T."/>
        </authorList>
    </citation>
    <scope>NUCLEOTIDE SEQUENCE</scope>
    <source>
        <strain evidence="8">GSE-TBD4-15B</strain>
    </source>
</reference>
<keyword evidence="5 8" id="KW-0418">Kinase</keyword>
<keyword evidence="4" id="KW-0808">Transferase</keyword>
<dbReference type="FunFam" id="3.30.565.10:FF:000006">
    <property type="entry name" value="Sensor histidine kinase WalK"/>
    <property type="match status" value="1"/>
</dbReference>
<dbReference type="CDD" id="cd00082">
    <property type="entry name" value="HisKA"/>
    <property type="match status" value="1"/>
</dbReference>
<dbReference type="InterPro" id="IPR003594">
    <property type="entry name" value="HATPase_dom"/>
</dbReference>
<dbReference type="EC" id="2.7.13.3" evidence="2"/>
<comment type="caution">
    <text evidence="8">The sequence shown here is derived from an EMBL/GenBank/DDBJ whole genome shotgun (WGS) entry which is preliminary data.</text>
</comment>
<dbReference type="PANTHER" id="PTHR43711:SF26">
    <property type="entry name" value="SENSOR HISTIDINE KINASE RCSC"/>
    <property type="match status" value="1"/>
</dbReference>
<dbReference type="InterPro" id="IPR005467">
    <property type="entry name" value="His_kinase_dom"/>
</dbReference>
<dbReference type="PRINTS" id="PR00344">
    <property type="entry name" value="BCTRLSENSOR"/>
</dbReference>
<evidence type="ECO:0000313" key="9">
    <source>
        <dbReference type="Proteomes" id="UP000707356"/>
    </source>
</evidence>
<comment type="catalytic activity">
    <reaction evidence="1">
        <text>ATP + protein L-histidine = ADP + protein N-phospho-L-histidine.</text>
        <dbReference type="EC" id="2.7.13.3"/>
    </reaction>
</comment>
<dbReference type="EMBL" id="JAHHHV010000074">
    <property type="protein sequence ID" value="MBW4467154.1"/>
    <property type="molecule type" value="Genomic_DNA"/>
</dbReference>
<dbReference type="InterPro" id="IPR036890">
    <property type="entry name" value="HATPase_C_sf"/>
</dbReference>
<reference evidence="8" key="2">
    <citation type="journal article" date="2022" name="Microbiol. Resour. Announc.">
        <title>Metagenome Sequencing to Explore Phylogenomics of Terrestrial Cyanobacteria.</title>
        <authorList>
            <person name="Ward R.D."/>
            <person name="Stajich J.E."/>
            <person name="Johansen J.R."/>
            <person name="Huntemann M."/>
            <person name="Clum A."/>
            <person name="Foster B."/>
            <person name="Foster B."/>
            <person name="Roux S."/>
            <person name="Palaniappan K."/>
            <person name="Varghese N."/>
            <person name="Mukherjee S."/>
            <person name="Reddy T.B.K."/>
            <person name="Daum C."/>
            <person name="Copeland A."/>
            <person name="Chen I.A."/>
            <person name="Ivanova N.N."/>
            <person name="Kyrpides N.C."/>
            <person name="Shapiro N."/>
            <person name="Eloe-Fadrosh E.A."/>
            <person name="Pietrasiak N."/>
        </authorList>
    </citation>
    <scope>NUCLEOTIDE SEQUENCE</scope>
    <source>
        <strain evidence="8">GSE-TBD4-15B</strain>
    </source>
</reference>
<evidence type="ECO:0000256" key="1">
    <source>
        <dbReference type="ARBA" id="ARBA00000085"/>
    </source>
</evidence>
<dbReference type="AlphaFoldDB" id="A0A951PEX6"/>
<name>A0A951PEX6_9CYAN</name>
<keyword evidence="6" id="KW-0902">Two-component regulatory system</keyword>
<sequence>MIDFSQLLNQKADLITEQWVAAVERDRQITTADSLTHTAIRNHIPYVLEALTTVLSRVEENDVGMIAQASLQHGIQRAEQGYEPTEIAREYHLLRDTILSNLREYLLQGTAAEVLRAMSLINTVVDAAVAQCFGSYVNQRLQELERLQHQLFLTNQELNRLVHTSQENLSHLAHELKTPLTSIIGYSELFLRQHRQVKEPVQDSVQNLEHVERVLRNGRLLLRLINDSLELSRCEAGQLQLQLVRVDVRSVLQSALEMIQPLAAARGLELKIVCENAPNQILIDPLRLQQILTNLGSNAVRYTETGRVIIVCQTLNDRQWLLSVSDTGIGISPEDQARIFEPYFRVSAAGQPLTPDSTGLGLAIVIQLVKLLQGEITLESELGIGSTFTVILPMEVR</sequence>
<dbReference type="InterPro" id="IPR003661">
    <property type="entry name" value="HisK_dim/P_dom"/>
</dbReference>
<evidence type="ECO:0000256" key="4">
    <source>
        <dbReference type="ARBA" id="ARBA00022679"/>
    </source>
</evidence>
<feature type="domain" description="Histidine kinase" evidence="7">
    <location>
        <begin position="171"/>
        <end position="396"/>
    </location>
</feature>
<dbReference type="InterPro" id="IPR025751">
    <property type="entry name" value="RsbRD_N_dom"/>
</dbReference>
<dbReference type="CDD" id="cd16922">
    <property type="entry name" value="HATPase_EvgS-ArcB-TorS-like"/>
    <property type="match status" value="1"/>
</dbReference>